<sequence length="379" mass="43282">CLSPSPLQIPKSPSITLSIVFPSLSVNGSTFWKSKPTASMANNKAKSTVFQKKESIHTKSEVFSGQRLRFGNHSKDSQQWRPLLLTAFSRRTITVVQNHQLPEPLFIHLLEKRSRVATKASLSRTNEAFLSAVISRLEREQQGLTDGSGEQWHTAEDFRRRDKKTEEERRLRDTWRKIQGEDDWAGLTDPMDPVLRSEMIRRNGSGLLRRLRLRSFLDGNPRRVLASKGIMSPFRSDVGCWFDEALRTQAVLLEAGFLNIFAIWRGAGDCNCKQEAHLRRQLVHHNVSRNWCLDLSGVEKKTKYSTTSTGDLGIGLEQLHLMSKVKNIDSLQLYGEEQASVISSKQLHHRTRFITMPVRIRSQIRRLCPFRVSALSLLP</sequence>
<proteinExistence type="predicted"/>
<accession>A0ABQ8ERB2</accession>
<feature type="non-terminal residue" evidence="1">
    <location>
        <position position="1"/>
    </location>
</feature>
<name>A0ABQ8ERB2_BRANA</name>
<evidence type="ECO:0000313" key="2">
    <source>
        <dbReference type="Proteomes" id="UP000824890"/>
    </source>
</evidence>
<comment type="caution">
    <text evidence="1">The sequence shown here is derived from an EMBL/GenBank/DDBJ whole genome shotgun (WGS) entry which is preliminary data.</text>
</comment>
<reference evidence="1 2" key="1">
    <citation type="submission" date="2021-05" db="EMBL/GenBank/DDBJ databases">
        <title>Genome Assembly of Synthetic Allotetraploid Brassica napus Reveals Homoeologous Exchanges between Subgenomes.</title>
        <authorList>
            <person name="Davis J.T."/>
        </authorList>
    </citation>
    <scope>NUCLEOTIDE SEQUENCE [LARGE SCALE GENOMIC DNA]</scope>
    <source>
        <strain evidence="2">cv. Da-Ae</strain>
        <tissue evidence="1">Seedling</tissue>
    </source>
</reference>
<dbReference type="Proteomes" id="UP000824890">
    <property type="component" value="Unassembled WGS sequence"/>
</dbReference>
<dbReference type="EMBL" id="JAGKQM010000001">
    <property type="protein sequence ID" value="KAH0944233.1"/>
    <property type="molecule type" value="Genomic_DNA"/>
</dbReference>
<evidence type="ECO:0000313" key="1">
    <source>
        <dbReference type="EMBL" id="KAH0944233.1"/>
    </source>
</evidence>
<gene>
    <name evidence="1" type="ORF">HID58_003870</name>
</gene>
<protein>
    <submittedName>
        <fullName evidence="1">Uncharacterized protein</fullName>
    </submittedName>
</protein>
<organism evidence="1 2">
    <name type="scientific">Brassica napus</name>
    <name type="common">Rape</name>
    <dbReference type="NCBI Taxonomy" id="3708"/>
    <lineage>
        <taxon>Eukaryota</taxon>
        <taxon>Viridiplantae</taxon>
        <taxon>Streptophyta</taxon>
        <taxon>Embryophyta</taxon>
        <taxon>Tracheophyta</taxon>
        <taxon>Spermatophyta</taxon>
        <taxon>Magnoliopsida</taxon>
        <taxon>eudicotyledons</taxon>
        <taxon>Gunneridae</taxon>
        <taxon>Pentapetalae</taxon>
        <taxon>rosids</taxon>
        <taxon>malvids</taxon>
        <taxon>Brassicales</taxon>
        <taxon>Brassicaceae</taxon>
        <taxon>Brassiceae</taxon>
        <taxon>Brassica</taxon>
    </lineage>
</organism>
<keyword evidence="2" id="KW-1185">Reference proteome</keyword>